<dbReference type="GO" id="GO:0003700">
    <property type="term" value="F:DNA-binding transcription factor activity"/>
    <property type="evidence" value="ECO:0007669"/>
    <property type="project" value="InterPro"/>
</dbReference>
<dbReference type="SUPFAM" id="SSF46689">
    <property type="entry name" value="Homeodomain-like"/>
    <property type="match status" value="2"/>
</dbReference>
<name>A0A4R1QGC0_9FIRM</name>
<dbReference type="EMBL" id="SLUM01000050">
    <property type="protein sequence ID" value="TCL50198.1"/>
    <property type="molecule type" value="Genomic_DNA"/>
</dbReference>
<dbReference type="PANTHER" id="PTHR43280">
    <property type="entry name" value="ARAC-FAMILY TRANSCRIPTIONAL REGULATOR"/>
    <property type="match status" value="1"/>
</dbReference>
<sequence length="221" mass="25704">MNRELLQAIYDHRAICTAVEQRQEERALELWAEKARLLREEEAAERSAMLEALSQSLYDHILRVQGNAPAEFRHASREMYTRTLPQKALEGHGAEMIRQYIRRMNEDGRQDDHIRMACCYIATHLSEPFTLETVAKHVFVSKCYLCRMFRSQTGQSFSQYVTAQRLERAEHLLRHSGLSIDRIAEQCGFGSAAYFATTFRRHNGVAPSTWRRQLRTRQKAG</sequence>
<gene>
    <name evidence="5" type="ORF">EDD77_1505</name>
</gene>
<keyword evidence="1" id="KW-0805">Transcription regulation</keyword>
<dbReference type="PRINTS" id="PR00032">
    <property type="entry name" value="HTHARAC"/>
</dbReference>
<dbReference type="InterPro" id="IPR018060">
    <property type="entry name" value="HTH_AraC"/>
</dbReference>
<evidence type="ECO:0000259" key="4">
    <source>
        <dbReference type="PROSITE" id="PS01124"/>
    </source>
</evidence>
<evidence type="ECO:0000256" key="3">
    <source>
        <dbReference type="ARBA" id="ARBA00023163"/>
    </source>
</evidence>
<dbReference type="Proteomes" id="UP000295184">
    <property type="component" value="Unassembled WGS sequence"/>
</dbReference>
<dbReference type="GO" id="GO:0043565">
    <property type="term" value="F:sequence-specific DNA binding"/>
    <property type="evidence" value="ECO:0007669"/>
    <property type="project" value="InterPro"/>
</dbReference>
<evidence type="ECO:0000256" key="2">
    <source>
        <dbReference type="ARBA" id="ARBA00023125"/>
    </source>
</evidence>
<proteinExistence type="predicted"/>
<dbReference type="InterPro" id="IPR009057">
    <property type="entry name" value="Homeodomain-like_sf"/>
</dbReference>
<evidence type="ECO:0000313" key="6">
    <source>
        <dbReference type="Proteomes" id="UP000295184"/>
    </source>
</evidence>
<dbReference type="PANTHER" id="PTHR43280:SF2">
    <property type="entry name" value="HTH-TYPE TRANSCRIPTIONAL REGULATOR EXSA"/>
    <property type="match status" value="1"/>
</dbReference>
<dbReference type="InterPro" id="IPR020449">
    <property type="entry name" value="Tscrpt_reg_AraC-type_HTH"/>
</dbReference>
<evidence type="ECO:0000313" key="5">
    <source>
        <dbReference type="EMBL" id="TCL50198.1"/>
    </source>
</evidence>
<dbReference type="Pfam" id="PF12833">
    <property type="entry name" value="HTH_18"/>
    <property type="match status" value="1"/>
</dbReference>
<dbReference type="PROSITE" id="PS01124">
    <property type="entry name" value="HTH_ARAC_FAMILY_2"/>
    <property type="match status" value="1"/>
</dbReference>
<dbReference type="GeneID" id="97381299"/>
<feature type="domain" description="HTH araC/xylS-type" evidence="4">
    <location>
        <begin position="115"/>
        <end position="213"/>
    </location>
</feature>
<keyword evidence="2" id="KW-0238">DNA-binding</keyword>
<reference evidence="5 6" key="1">
    <citation type="submission" date="2019-03" db="EMBL/GenBank/DDBJ databases">
        <title>Genomic Encyclopedia of Type Strains, Phase IV (KMG-IV): sequencing the most valuable type-strain genomes for metagenomic binning, comparative biology and taxonomic classification.</title>
        <authorList>
            <person name="Goeker M."/>
        </authorList>
    </citation>
    <scope>NUCLEOTIDE SEQUENCE [LARGE SCALE GENOMIC DNA]</scope>
    <source>
        <strain evidence="5 6">DSM 100451</strain>
    </source>
</reference>
<organism evidence="5 6">
    <name type="scientific">Allofournierella massiliensis</name>
    <dbReference type="NCBI Taxonomy" id="1650663"/>
    <lineage>
        <taxon>Bacteria</taxon>
        <taxon>Bacillati</taxon>
        <taxon>Bacillota</taxon>
        <taxon>Clostridia</taxon>
        <taxon>Eubacteriales</taxon>
        <taxon>Oscillospiraceae</taxon>
        <taxon>Allofournierella</taxon>
    </lineage>
</organism>
<dbReference type="Gene3D" id="1.10.10.60">
    <property type="entry name" value="Homeodomain-like"/>
    <property type="match status" value="2"/>
</dbReference>
<accession>A0A4R1QGC0</accession>
<keyword evidence="3" id="KW-0804">Transcription</keyword>
<dbReference type="PROSITE" id="PS00041">
    <property type="entry name" value="HTH_ARAC_FAMILY_1"/>
    <property type="match status" value="1"/>
</dbReference>
<evidence type="ECO:0000256" key="1">
    <source>
        <dbReference type="ARBA" id="ARBA00023015"/>
    </source>
</evidence>
<dbReference type="AlphaFoldDB" id="A0A4R1QGC0"/>
<protein>
    <submittedName>
        <fullName evidence="5">Helix-turn-helix protein</fullName>
    </submittedName>
</protein>
<dbReference type="InterPro" id="IPR018062">
    <property type="entry name" value="HTH_AraC-typ_CS"/>
</dbReference>
<dbReference type="RefSeq" id="WP_058965718.1">
    <property type="nucleotide sequence ID" value="NZ_CABKVM010000018.1"/>
</dbReference>
<comment type="caution">
    <text evidence="5">The sequence shown here is derived from an EMBL/GenBank/DDBJ whole genome shotgun (WGS) entry which is preliminary data.</text>
</comment>
<dbReference type="STRING" id="1650663.GCA_001486665_02669"/>
<dbReference type="SMART" id="SM00342">
    <property type="entry name" value="HTH_ARAC"/>
    <property type="match status" value="1"/>
</dbReference>